<reference evidence="10 11" key="1">
    <citation type="submission" date="2024-01" db="EMBL/GenBank/DDBJ databases">
        <title>The genomes of 5 underutilized Papilionoideae crops provide insights into root nodulation and disease resistanc.</title>
        <authorList>
            <person name="Yuan L."/>
        </authorList>
    </citation>
    <scope>NUCLEOTIDE SEQUENCE [LARGE SCALE GENOMIC DNA]</scope>
    <source>
        <strain evidence="10">ZHUSHIDOU_FW_LH</strain>
        <tissue evidence="10">Leaf</tissue>
    </source>
</reference>
<comment type="caution">
    <text evidence="10">The sequence shown here is derived from an EMBL/GenBank/DDBJ whole genome shotgun (WGS) entry which is preliminary data.</text>
</comment>
<evidence type="ECO:0000256" key="4">
    <source>
        <dbReference type="ARBA" id="ARBA00022777"/>
    </source>
</evidence>
<dbReference type="PRINTS" id="PR00109">
    <property type="entry name" value="TYRKINASE"/>
</dbReference>
<evidence type="ECO:0000256" key="3">
    <source>
        <dbReference type="ARBA" id="ARBA00022741"/>
    </source>
</evidence>
<dbReference type="EMBL" id="JAYWIO010000007">
    <property type="protein sequence ID" value="KAK7252896.1"/>
    <property type="molecule type" value="Genomic_DNA"/>
</dbReference>
<feature type="region of interest" description="Disordered" evidence="8">
    <location>
        <begin position="338"/>
        <end position="391"/>
    </location>
</feature>
<dbReference type="InterPro" id="IPR051681">
    <property type="entry name" value="Ser/Thr_Kinases-Pseudokinases"/>
</dbReference>
<protein>
    <recommendedName>
        <fullName evidence="9">Protein kinase domain-containing protein</fullName>
    </recommendedName>
</protein>
<keyword evidence="4" id="KW-0418">Kinase</keyword>
<keyword evidence="11" id="KW-1185">Reference proteome</keyword>
<dbReference type="PROSITE" id="PS50011">
    <property type="entry name" value="PROTEIN_KINASE_DOM"/>
    <property type="match status" value="1"/>
</dbReference>
<dbReference type="Proteomes" id="UP001372338">
    <property type="component" value="Unassembled WGS sequence"/>
</dbReference>
<comment type="similarity">
    <text evidence="7">Belongs to the protein kinase superfamily.</text>
</comment>
<dbReference type="GO" id="GO:0005524">
    <property type="term" value="F:ATP binding"/>
    <property type="evidence" value="ECO:0007669"/>
    <property type="project" value="UniProtKB-UniRule"/>
</dbReference>
<feature type="domain" description="Protein kinase" evidence="9">
    <location>
        <begin position="54"/>
        <end position="302"/>
    </location>
</feature>
<dbReference type="InterPro" id="IPR011009">
    <property type="entry name" value="Kinase-like_dom_sf"/>
</dbReference>
<dbReference type="GO" id="GO:0004674">
    <property type="term" value="F:protein serine/threonine kinase activity"/>
    <property type="evidence" value="ECO:0007669"/>
    <property type="project" value="UniProtKB-KW"/>
</dbReference>
<dbReference type="InterPro" id="IPR000719">
    <property type="entry name" value="Prot_kinase_dom"/>
</dbReference>
<evidence type="ECO:0000256" key="8">
    <source>
        <dbReference type="SAM" id="MobiDB-lite"/>
    </source>
</evidence>
<accession>A0AAN9ECD8</accession>
<evidence type="ECO:0000256" key="5">
    <source>
        <dbReference type="ARBA" id="ARBA00022840"/>
    </source>
</evidence>
<dbReference type="SMART" id="SM00220">
    <property type="entry name" value="S_TKc"/>
    <property type="match status" value="1"/>
</dbReference>
<evidence type="ECO:0000256" key="2">
    <source>
        <dbReference type="ARBA" id="ARBA00022679"/>
    </source>
</evidence>
<keyword evidence="2" id="KW-0808">Transferase</keyword>
<gene>
    <name evidence="10" type="ORF">RIF29_37157</name>
</gene>
<dbReference type="SUPFAM" id="SSF56112">
    <property type="entry name" value="Protein kinase-like (PK-like)"/>
    <property type="match status" value="1"/>
</dbReference>
<feature type="binding site" evidence="6">
    <location>
        <position position="81"/>
    </location>
    <ligand>
        <name>ATP</name>
        <dbReference type="ChEBI" id="CHEBI:30616"/>
    </ligand>
</feature>
<dbReference type="InterPro" id="IPR017441">
    <property type="entry name" value="Protein_kinase_ATP_BS"/>
</dbReference>
<evidence type="ECO:0000313" key="11">
    <source>
        <dbReference type="Proteomes" id="UP001372338"/>
    </source>
</evidence>
<keyword evidence="3 6" id="KW-0547">Nucleotide-binding</keyword>
<name>A0AAN9ECD8_CROPI</name>
<dbReference type="PANTHER" id="PTHR44329:SF84">
    <property type="entry name" value="PROTEIN KINASE LIKE PROTEIN"/>
    <property type="match status" value="1"/>
</dbReference>
<dbReference type="Gene3D" id="3.30.200.20">
    <property type="entry name" value="Phosphorylase Kinase, domain 1"/>
    <property type="match status" value="1"/>
</dbReference>
<evidence type="ECO:0000256" key="7">
    <source>
        <dbReference type="RuleBase" id="RU000304"/>
    </source>
</evidence>
<organism evidence="10 11">
    <name type="scientific">Crotalaria pallida</name>
    <name type="common">Smooth rattlebox</name>
    <name type="synonym">Crotalaria striata</name>
    <dbReference type="NCBI Taxonomy" id="3830"/>
    <lineage>
        <taxon>Eukaryota</taxon>
        <taxon>Viridiplantae</taxon>
        <taxon>Streptophyta</taxon>
        <taxon>Embryophyta</taxon>
        <taxon>Tracheophyta</taxon>
        <taxon>Spermatophyta</taxon>
        <taxon>Magnoliopsida</taxon>
        <taxon>eudicotyledons</taxon>
        <taxon>Gunneridae</taxon>
        <taxon>Pentapetalae</taxon>
        <taxon>rosids</taxon>
        <taxon>fabids</taxon>
        <taxon>Fabales</taxon>
        <taxon>Fabaceae</taxon>
        <taxon>Papilionoideae</taxon>
        <taxon>50 kb inversion clade</taxon>
        <taxon>genistoids sensu lato</taxon>
        <taxon>core genistoids</taxon>
        <taxon>Crotalarieae</taxon>
        <taxon>Crotalaria</taxon>
    </lineage>
</organism>
<keyword evidence="1 7" id="KW-0723">Serine/threonine-protein kinase</keyword>
<keyword evidence="5 6" id="KW-0067">ATP-binding</keyword>
<evidence type="ECO:0000256" key="6">
    <source>
        <dbReference type="PROSITE-ProRule" id="PRU10141"/>
    </source>
</evidence>
<evidence type="ECO:0000259" key="9">
    <source>
        <dbReference type="PROSITE" id="PS50011"/>
    </source>
</evidence>
<evidence type="ECO:0000256" key="1">
    <source>
        <dbReference type="ARBA" id="ARBA00022527"/>
    </source>
</evidence>
<dbReference type="Pfam" id="PF00069">
    <property type="entry name" value="Pkinase"/>
    <property type="match status" value="1"/>
</dbReference>
<dbReference type="AlphaFoldDB" id="A0AAN9ECD8"/>
<proteinExistence type="inferred from homology"/>
<dbReference type="PROSITE" id="PS00107">
    <property type="entry name" value="PROTEIN_KINASE_ATP"/>
    <property type="match status" value="1"/>
</dbReference>
<evidence type="ECO:0000313" key="10">
    <source>
        <dbReference type="EMBL" id="KAK7252896.1"/>
    </source>
</evidence>
<dbReference type="InterPro" id="IPR008271">
    <property type="entry name" value="Ser/Thr_kinase_AS"/>
</dbReference>
<dbReference type="PANTHER" id="PTHR44329">
    <property type="entry name" value="SERINE/THREONINE-PROTEIN KINASE TNNI3K-RELATED"/>
    <property type="match status" value="1"/>
</dbReference>
<dbReference type="PROSITE" id="PS00108">
    <property type="entry name" value="PROTEIN_KINASE_ST"/>
    <property type="match status" value="1"/>
</dbReference>
<dbReference type="InterPro" id="IPR001245">
    <property type="entry name" value="Ser-Thr/Tyr_kinase_cat_dom"/>
</dbReference>
<dbReference type="Gene3D" id="1.10.510.10">
    <property type="entry name" value="Transferase(Phosphotransferase) domain 1"/>
    <property type="match status" value="1"/>
</dbReference>
<sequence length="409" mass="45609">MAQQVPREPSVSELFQLSLAWSSLHSANSANAADFDDGFVFDIDPSLLVDNDKLTIGEIIGEGSNSIVYEGRYYGYPVAIKTIVPERTKEASTDCKARFQREFIGASVEPSMLIITELLEGGTLLKNMKRMSPMRLDFETCLSFALEISEAMEYLHANGIIHRDLKPSNLILTKDKKHVKLADFGIAREETDDDMTSETGTYRYMAPELYSKSPLPRGAKKSYDRKADVYSFAMVLWSLIKNETPFKDRKDLMAAYAAANNMRPSLDDFPASLVSLVQSCWEEDPTLRPEFAEITKILSTLLQICSSSTGSAPIAIIPEIKEGLDSSIDDQRLNIAQTSSPQSLENISKHDHNLGMVKRNGCKDDEDGPSSPRNAKSPTKADSAKSKPKKNNWRRKCLSIFKCCFGMEK</sequence>